<protein>
    <submittedName>
        <fullName evidence="1">Uncharacterized protein</fullName>
    </submittedName>
</protein>
<reference evidence="1 2" key="1">
    <citation type="submission" date="2014-02" db="EMBL/GenBank/DDBJ databases">
        <title>Expanding our view of genomic diversity in Candidatus Accumulibacter clades.</title>
        <authorList>
            <person name="Skennerton C.T."/>
            <person name="Barr J.J."/>
            <person name="Slater F.R."/>
            <person name="Bond P.L."/>
            <person name="Tyson G.W."/>
        </authorList>
    </citation>
    <scope>NUCLEOTIDE SEQUENCE [LARGE SCALE GENOMIC DNA]</scope>
    <source>
        <strain evidence="2">BA-91</strain>
    </source>
</reference>
<evidence type="ECO:0000313" key="2">
    <source>
        <dbReference type="Proteomes" id="UP000020077"/>
    </source>
</evidence>
<dbReference type="EMBL" id="JDVG02000305">
    <property type="protein sequence ID" value="KFB72991.1"/>
    <property type="molecule type" value="Genomic_DNA"/>
</dbReference>
<gene>
    <name evidence="1" type="ORF">AW09_001793</name>
</gene>
<name>A0A080LWF4_9PROT</name>
<sequence length="72" mass="7740">MIAGILSAIEMAREQQNPAAMISGLVQVAKLCGFYEPEVRRIEVSGSAARVQAKYAAMSDDELLSIVCRGQP</sequence>
<dbReference type="Proteomes" id="UP000020077">
    <property type="component" value="Unassembled WGS sequence"/>
</dbReference>
<comment type="caution">
    <text evidence="1">The sequence shown here is derived from an EMBL/GenBank/DDBJ whole genome shotgun (WGS) entry which is preliminary data.</text>
</comment>
<organism evidence="1 2">
    <name type="scientific">Candidatus Accumulibacter phosphatis</name>
    <dbReference type="NCBI Taxonomy" id="327160"/>
    <lineage>
        <taxon>Bacteria</taxon>
        <taxon>Pseudomonadati</taxon>
        <taxon>Pseudomonadota</taxon>
        <taxon>Betaproteobacteria</taxon>
        <taxon>Candidatus Accumulibacter</taxon>
    </lineage>
</organism>
<dbReference type="AlphaFoldDB" id="A0A080LWF4"/>
<proteinExistence type="predicted"/>
<accession>A0A080LWF4</accession>
<evidence type="ECO:0000313" key="1">
    <source>
        <dbReference type="EMBL" id="KFB72991.1"/>
    </source>
</evidence>